<feature type="transmembrane region" description="Helical" evidence="8">
    <location>
        <begin position="259"/>
        <end position="286"/>
    </location>
</feature>
<dbReference type="GO" id="GO:0004175">
    <property type="term" value="F:endopeptidase activity"/>
    <property type="evidence" value="ECO:0007669"/>
    <property type="project" value="UniProtKB-ARBA"/>
</dbReference>
<feature type="transmembrane region" description="Helical" evidence="8">
    <location>
        <begin position="220"/>
        <end position="247"/>
    </location>
</feature>
<dbReference type="GO" id="GO:0006508">
    <property type="term" value="P:proteolysis"/>
    <property type="evidence" value="ECO:0007669"/>
    <property type="project" value="UniProtKB-KW"/>
</dbReference>
<feature type="transmembrane region" description="Helical" evidence="8">
    <location>
        <begin position="298"/>
        <end position="315"/>
    </location>
</feature>
<dbReference type="GO" id="GO:0080120">
    <property type="term" value="P:CAAX-box protein maturation"/>
    <property type="evidence" value="ECO:0007669"/>
    <property type="project" value="UniProtKB-ARBA"/>
</dbReference>
<evidence type="ECO:0000256" key="7">
    <source>
        <dbReference type="ARBA" id="ARBA00023136"/>
    </source>
</evidence>
<dbReference type="InterPro" id="IPR026420">
    <property type="entry name" value="Exo_VPEID"/>
</dbReference>
<feature type="transmembrane region" description="Helical" evidence="8">
    <location>
        <begin position="522"/>
        <end position="543"/>
    </location>
</feature>
<organism evidence="10 11">
    <name type="scientific">Marinagarivorans cellulosilyticus</name>
    <dbReference type="NCBI Taxonomy" id="2721545"/>
    <lineage>
        <taxon>Bacteria</taxon>
        <taxon>Pseudomonadati</taxon>
        <taxon>Pseudomonadota</taxon>
        <taxon>Gammaproteobacteria</taxon>
        <taxon>Cellvibrionales</taxon>
        <taxon>Cellvibrionaceae</taxon>
        <taxon>Marinagarivorans</taxon>
    </lineage>
</organism>
<feature type="transmembrane region" description="Helical" evidence="8">
    <location>
        <begin position="124"/>
        <end position="147"/>
    </location>
</feature>
<dbReference type="AlphaFoldDB" id="A0AAN1WGM9"/>
<keyword evidence="2" id="KW-1003">Cell membrane</keyword>
<accession>A0AAN1WGM9</accession>
<protein>
    <recommendedName>
        <fullName evidence="9">CAAX prenyl protease 2/Lysostaphin resistance protein A-like domain-containing protein</fullName>
    </recommendedName>
</protein>
<keyword evidence="7 8" id="KW-0472">Membrane</keyword>
<feature type="transmembrane region" description="Helical" evidence="8">
    <location>
        <begin position="398"/>
        <end position="417"/>
    </location>
</feature>
<keyword evidence="6 8" id="KW-1133">Transmembrane helix</keyword>
<dbReference type="InterPro" id="IPR026392">
    <property type="entry name" value="Exo/Archaeosortase_dom"/>
</dbReference>
<dbReference type="Pfam" id="PF02517">
    <property type="entry name" value="Rce1-like"/>
    <property type="match status" value="1"/>
</dbReference>
<dbReference type="Pfam" id="PF09721">
    <property type="entry name" value="Exosortase_EpsH"/>
    <property type="match status" value="1"/>
</dbReference>
<dbReference type="GO" id="GO:0005886">
    <property type="term" value="C:plasma membrane"/>
    <property type="evidence" value="ECO:0007669"/>
    <property type="project" value="UniProtKB-SubCell"/>
</dbReference>
<evidence type="ECO:0000256" key="1">
    <source>
        <dbReference type="ARBA" id="ARBA00004651"/>
    </source>
</evidence>
<feature type="transmembrane region" description="Helical" evidence="8">
    <location>
        <begin position="345"/>
        <end position="365"/>
    </location>
</feature>
<feature type="transmembrane region" description="Helical" evidence="8">
    <location>
        <begin position="91"/>
        <end position="112"/>
    </location>
</feature>
<dbReference type="InterPro" id="IPR019127">
    <property type="entry name" value="Exosortase"/>
</dbReference>
<feature type="domain" description="CAAX prenyl protease 2/Lysostaphin resistance protein A-like" evidence="9">
    <location>
        <begin position="442"/>
        <end position="534"/>
    </location>
</feature>
<dbReference type="InterPro" id="IPR003675">
    <property type="entry name" value="Rce1/LyrA-like_dom"/>
</dbReference>
<keyword evidence="4 8" id="KW-0812">Transmembrane</keyword>
<comment type="subcellular location">
    <subcellularLocation>
        <location evidence="1">Cell membrane</location>
        <topology evidence="1">Multi-pass membrane protein</topology>
    </subcellularLocation>
</comment>
<dbReference type="EMBL" id="AP023086">
    <property type="protein sequence ID" value="BCD97213.1"/>
    <property type="molecule type" value="Genomic_DNA"/>
</dbReference>
<evidence type="ECO:0000256" key="5">
    <source>
        <dbReference type="ARBA" id="ARBA00022801"/>
    </source>
</evidence>
<keyword evidence="11" id="KW-1185">Reference proteome</keyword>
<dbReference type="NCBIfam" id="TIGR04162">
    <property type="entry name" value="exo_VPEID"/>
    <property type="match status" value="1"/>
</dbReference>
<evidence type="ECO:0000259" key="9">
    <source>
        <dbReference type="Pfam" id="PF02517"/>
    </source>
</evidence>
<evidence type="ECO:0000256" key="3">
    <source>
        <dbReference type="ARBA" id="ARBA00022670"/>
    </source>
</evidence>
<feature type="transmembrane region" description="Helical" evidence="8">
    <location>
        <begin position="49"/>
        <end position="70"/>
    </location>
</feature>
<reference evidence="10 11" key="1">
    <citation type="journal article" date="2022" name="IScience">
        <title>An ultrasensitive nanofiber-based assay for enzymatic hydrolysis and deep-sea microbial degradation of cellulose.</title>
        <authorList>
            <person name="Tsudome M."/>
            <person name="Tachioka M."/>
            <person name="Miyazaki M."/>
            <person name="Uchimura K."/>
            <person name="Tsuda M."/>
            <person name="Takaki Y."/>
            <person name="Deguchi S."/>
        </authorList>
    </citation>
    <scope>NUCLEOTIDE SEQUENCE [LARGE SCALE GENOMIC DNA]</scope>
    <source>
        <strain evidence="10 11">GE09</strain>
    </source>
</reference>
<sequence>MATMSFDREHGLALLFAAVLLAEILLISQTVDAYQLVMNGRAQGLLAAFGYLGQVAKWLVLSAVIAGLLLQSRWQAYFQRASAQFCWRRCMTIGGVHAVCYGFLFYLSWLIFGGTTAQAQSLGLVPLIAWLLAACATFVSWLLMLVSAQEVKRFVWREGVMLVAALLIAAVVWWLATLSANLWGPMADATFSLAAFWLQLLGAADIYIDPADKIMGAGDFFVHVANACSGYEGIGLVLAFTSVYLWVHRQEFRFPQALLLFPLGALCIWLLNSLRISLLVLLGAYVSPDVAVGGFHSQAGWLSFIATSVGLLWLAGKITFFNQSDVPVPASQAAIPPNNTNSEQAVATLIPVVVLLAATLVTSSLSAGFDYLYPIRLCAVLVALCWVWRALALPKLTLSWLPVLAGLVVAVLWGVMLGDTSVGDKRVQDGLDGLSPALALAWLACRFVGSVVTVPIAEELAFRGYLLCKFSRSESYVTGPIPFVLTGMAISSLAFGALHGAWLAGTVAGLFYGLVRWRSDSIWPSIVAHSVTNAALFIFAVAAGRWGLL</sequence>
<dbReference type="Proteomes" id="UP001320119">
    <property type="component" value="Chromosome"/>
</dbReference>
<proteinExistence type="predicted"/>
<evidence type="ECO:0000256" key="8">
    <source>
        <dbReference type="SAM" id="Phobius"/>
    </source>
</evidence>
<keyword evidence="5" id="KW-0378">Hydrolase</keyword>
<evidence type="ECO:0000313" key="10">
    <source>
        <dbReference type="EMBL" id="BCD97213.1"/>
    </source>
</evidence>
<feature type="transmembrane region" description="Helical" evidence="8">
    <location>
        <begin position="159"/>
        <end position="176"/>
    </location>
</feature>
<evidence type="ECO:0000256" key="2">
    <source>
        <dbReference type="ARBA" id="ARBA00022475"/>
    </source>
</evidence>
<name>A0AAN1WGM9_9GAMM</name>
<dbReference type="NCBIfam" id="TIGR03008">
    <property type="entry name" value="pepcterm_CAAX"/>
    <property type="match status" value="1"/>
</dbReference>
<keyword evidence="3" id="KW-0645">Protease</keyword>
<dbReference type="InterPro" id="IPR014346">
    <property type="entry name" value="Prenyl_protease-related"/>
</dbReference>
<dbReference type="NCBIfam" id="TIGR04178">
    <property type="entry name" value="exo_archaeo"/>
    <property type="match status" value="1"/>
</dbReference>
<evidence type="ECO:0000256" key="6">
    <source>
        <dbReference type="ARBA" id="ARBA00022989"/>
    </source>
</evidence>
<gene>
    <name evidence="10" type="ORF">MARGE09_P1414</name>
</gene>
<feature type="transmembrane region" description="Helical" evidence="8">
    <location>
        <begin position="371"/>
        <end position="391"/>
    </location>
</feature>
<evidence type="ECO:0000256" key="4">
    <source>
        <dbReference type="ARBA" id="ARBA00022692"/>
    </source>
</evidence>
<dbReference type="KEGG" id="marq:MARGE09_P1414"/>
<evidence type="ECO:0000313" key="11">
    <source>
        <dbReference type="Proteomes" id="UP001320119"/>
    </source>
</evidence>